<dbReference type="EMBL" id="LWGR01000001">
    <property type="protein sequence ID" value="KZM76163.1"/>
    <property type="molecule type" value="Genomic_DNA"/>
</dbReference>
<gene>
    <name evidence="1" type="ORF">AWN90_00075</name>
</gene>
<evidence type="ECO:0000313" key="1">
    <source>
        <dbReference type="EMBL" id="KZM76163.1"/>
    </source>
</evidence>
<dbReference type="RefSeq" id="WP_067576552.1">
    <property type="nucleotide sequence ID" value="NZ_JABMCZ010000003.1"/>
</dbReference>
<comment type="caution">
    <text evidence="1">The sequence shown here is derived from an EMBL/GenBank/DDBJ whole genome shotgun (WGS) entry which is preliminary data.</text>
</comment>
<dbReference type="STRING" id="455432.AWN90_00075"/>
<dbReference type="Proteomes" id="UP000076512">
    <property type="component" value="Unassembled WGS sequence"/>
</dbReference>
<protein>
    <submittedName>
        <fullName evidence="1">Uncharacterized protein</fullName>
    </submittedName>
</protein>
<accession>A0A164PWE2</accession>
<evidence type="ECO:0000313" key="2">
    <source>
        <dbReference type="Proteomes" id="UP000076512"/>
    </source>
</evidence>
<reference evidence="1 2" key="1">
    <citation type="submission" date="2016-04" db="EMBL/GenBank/DDBJ databases">
        <authorList>
            <person name="Evans L.H."/>
            <person name="Alamgir A."/>
            <person name="Owens N."/>
            <person name="Weber N.D."/>
            <person name="Virtaneva K."/>
            <person name="Barbian K."/>
            <person name="Babar A."/>
            <person name="Rosenke K."/>
        </authorList>
    </citation>
    <scope>NUCLEOTIDE SEQUENCE [LARGE SCALE GENOMIC DNA]</scope>
    <source>
        <strain evidence="1 2">IFM 0406</strain>
    </source>
</reference>
<proteinExistence type="predicted"/>
<organism evidence="1 2">
    <name type="scientific">Nocardia terpenica</name>
    <dbReference type="NCBI Taxonomy" id="455432"/>
    <lineage>
        <taxon>Bacteria</taxon>
        <taxon>Bacillati</taxon>
        <taxon>Actinomycetota</taxon>
        <taxon>Actinomycetes</taxon>
        <taxon>Mycobacteriales</taxon>
        <taxon>Nocardiaceae</taxon>
        <taxon>Nocardia</taxon>
    </lineage>
</organism>
<name>A0A164PWE2_9NOCA</name>
<sequence>MNGGAVRVGAVMLSVSGDSEAVAGVLDWLRASVAGYDMALTAETVHVADGQAHAGVEIMLPDYPPSCSEDGLHEFAWNREEAVDMCVLCGRTAREVRS</sequence>
<keyword evidence="2" id="KW-1185">Reference proteome</keyword>
<dbReference type="AlphaFoldDB" id="A0A164PWE2"/>